<keyword evidence="1" id="KW-0472">Membrane</keyword>
<protein>
    <recommendedName>
        <fullName evidence="4">N-acetyltransferase domain-containing protein</fullName>
    </recommendedName>
</protein>
<accession>A0ABT6UDR2</accession>
<proteinExistence type="predicted"/>
<dbReference type="Proteomes" id="UP001159075">
    <property type="component" value="Unassembled WGS sequence"/>
</dbReference>
<evidence type="ECO:0000313" key="3">
    <source>
        <dbReference type="Proteomes" id="UP001159075"/>
    </source>
</evidence>
<keyword evidence="3" id="KW-1185">Reference proteome</keyword>
<organism evidence="2 3">
    <name type="scientific">Shewanella xiamenensis</name>
    <dbReference type="NCBI Taxonomy" id="332186"/>
    <lineage>
        <taxon>Bacteria</taxon>
        <taxon>Pseudomonadati</taxon>
        <taxon>Pseudomonadota</taxon>
        <taxon>Gammaproteobacteria</taxon>
        <taxon>Alteromonadales</taxon>
        <taxon>Shewanellaceae</taxon>
        <taxon>Shewanella</taxon>
    </lineage>
</organism>
<sequence>MEIYLEKSMKLIGSPIVAYSAQEDLHFLIGEFYGLVEDYEICSIKIMHLPHYSNFKLISEIEPEFKNLYDTFQIIIDNHKKSIRFGPVGNIILTKNRGIGLGSFCMSILIERIQNRYRDYTIIDGSLSAVDAAIKENWLSRDAFYQNLGFVVEVDSDGDGKFSATVDSLKTNYGKISIVSTLELMSKIFEHRSEIERLNRVIDFSEKRFRDRGAVLRKTCIALSISVAVLVVHIIIYTF</sequence>
<evidence type="ECO:0008006" key="4">
    <source>
        <dbReference type="Google" id="ProtNLM"/>
    </source>
</evidence>
<reference evidence="2 3" key="1">
    <citation type="submission" date="2022-09" db="EMBL/GenBank/DDBJ databases">
        <title>The outer-membrane cytochrome OmcA is essential for infection of Shewanella oneidensis by a zebrafish-associated bacteriophage.</title>
        <authorList>
            <person name="Grenfell A.W."/>
            <person name="Intile P."/>
            <person name="Mcfarlane J."/>
            <person name="Leung D."/>
            <person name="Abdalla K."/>
            <person name="Wold M."/>
            <person name="Kees E."/>
            <person name="Gralnick J."/>
        </authorList>
    </citation>
    <scope>NUCLEOTIDE SEQUENCE [LARGE SCALE GENOMIC DNA]</scope>
    <source>
        <strain evidence="2 3">NF-5</strain>
    </source>
</reference>
<evidence type="ECO:0000256" key="1">
    <source>
        <dbReference type="SAM" id="Phobius"/>
    </source>
</evidence>
<keyword evidence="1" id="KW-1133">Transmembrane helix</keyword>
<dbReference type="RefSeq" id="WP_282679581.1">
    <property type="nucleotide sequence ID" value="NZ_CP106875.1"/>
</dbReference>
<name>A0ABT6UDR2_9GAMM</name>
<comment type="caution">
    <text evidence="2">The sequence shown here is derived from an EMBL/GenBank/DDBJ whole genome shotgun (WGS) entry which is preliminary data.</text>
</comment>
<dbReference type="EMBL" id="JAOTLW010000013">
    <property type="protein sequence ID" value="MDI5832610.1"/>
    <property type="molecule type" value="Genomic_DNA"/>
</dbReference>
<feature type="transmembrane region" description="Helical" evidence="1">
    <location>
        <begin position="215"/>
        <end position="236"/>
    </location>
</feature>
<gene>
    <name evidence="2" type="ORF">ODY93_13605</name>
</gene>
<evidence type="ECO:0000313" key="2">
    <source>
        <dbReference type="EMBL" id="MDI5832610.1"/>
    </source>
</evidence>
<keyword evidence="1" id="KW-0812">Transmembrane</keyword>